<evidence type="ECO:0000313" key="7">
    <source>
        <dbReference type="Proteomes" id="UP000001568"/>
    </source>
</evidence>
<keyword evidence="3" id="KW-0862">Zinc</keyword>
<dbReference type="InterPro" id="IPR013083">
    <property type="entry name" value="Znf_RING/FYVE/PHD"/>
</dbReference>
<dbReference type="HOGENOM" id="CLU_1974248_0_0_1"/>
<accession>A4RZD0</accession>
<sequence>MFGDEDAGGGVAGFGGFDGFDDAFRRLGAPGSILDMLNAMQGMNWGGRGGGGGMRENERAAMPTETYARGADENENETCSVCLSQMETGEEAKRLGCKHVYHPACIDRWLERSRLCPVCKRDVCAAR</sequence>
<evidence type="ECO:0000256" key="1">
    <source>
        <dbReference type="ARBA" id="ARBA00022723"/>
    </source>
</evidence>
<dbReference type="Pfam" id="PF13639">
    <property type="entry name" value="zf-RING_2"/>
    <property type="match status" value="1"/>
</dbReference>
<keyword evidence="1" id="KW-0479">Metal-binding</keyword>
<evidence type="ECO:0000313" key="6">
    <source>
        <dbReference type="EMBL" id="ABO96602.1"/>
    </source>
</evidence>
<gene>
    <name evidence="6" type="ORF">OSTLU_32341</name>
</gene>
<evidence type="ECO:0000256" key="2">
    <source>
        <dbReference type="ARBA" id="ARBA00022771"/>
    </source>
</evidence>
<dbReference type="PANTHER" id="PTHR45931">
    <property type="entry name" value="SI:CH211-59O9.10"/>
    <property type="match status" value="1"/>
</dbReference>
<dbReference type="OrthoDB" id="8062037at2759"/>
<organism evidence="6 7">
    <name type="scientific">Ostreococcus lucimarinus (strain CCE9901)</name>
    <dbReference type="NCBI Taxonomy" id="436017"/>
    <lineage>
        <taxon>Eukaryota</taxon>
        <taxon>Viridiplantae</taxon>
        <taxon>Chlorophyta</taxon>
        <taxon>Mamiellophyceae</taxon>
        <taxon>Mamiellales</taxon>
        <taxon>Bathycoccaceae</taxon>
        <taxon>Ostreococcus</taxon>
    </lineage>
</organism>
<dbReference type="EMBL" id="CP000586">
    <property type="protein sequence ID" value="ABO96602.1"/>
    <property type="molecule type" value="Genomic_DNA"/>
</dbReference>
<dbReference type="SUPFAM" id="SSF57850">
    <property type="entry name" value="RING/U-box"/>
    <property type="match status" value="1"/>
</dbReference>
<keyword evidence="2 4" id="KW-0863">Zinc-finger</keyword>
<protein>
    <recommendedName>
        <fullName evidence="5">RING-type domain-containing protein</fullName>
    </recommendedName>
</protein>
<dbReference type="KEGG" id="olu:OSTLU_32341"/>
<dbReference type="Gramene" id="ABO96602">
    <property type="protein sequence ID" value="ABO96602"/>
    <property type="gene ID" value="OSTLU_32341"/>
</dbReference>
<reference evidence="6 7" key="1">
    <citation type="journal article" date="2007" name="Proc. Natl. Acad. Sci. U.S.A.">
        <title>The tiny eukaryote Ostreococcus provides genomic insights into the paradox of plankton speciation.</title>
        <authorList>
            <person name="Palenik B."/>
            <person name="Grimwood J."/>
            <person name="Aerts A."/>
            <person name="Rouze P."/>
            <person name="Salamov A."/>
            <person name="Putnam N."/>
            <person name="Dupont C."/>
            <person name="Jorgensen R."/>
            <person name="Derelle E."/>
            <person name="Rombauts S."/>
            <person name="Zhou K."/>
            <person name="Otillar R."/>
            <person name="Merchant S.S."/>
            <person name="Podell S."/>
            <person name="Gaasterland T."/>
            <person name="Napoli C."/>
            <person name="Gendler K."/>
            <person name="Manuell A."/>
            <person name="Tai V."/>
            <person name="Vallon O."/>
            <person name="Piganeau G."/>
            <person name="Jancek S."/>
            <person name="Heijde M."/>
            <person name="Jabbari K."/>
            <person name="Bowler C."/>
            <person name="Lohr M."/>
            <person name="Robbens S."/>
            <person name="Werner G."/>
            <person name="Dubchak I."/>
            <person name="Pazour G.J."/>
            <person name="Ren Q."/>
            <person name="Paulsen I."/>
            <person name="Delwiche C."/>
            <person name="Schmutz J."/>
            <person name="Rokhsar D."/>
            <person name="Van de Peer Y."/>
            <person name="Moreau H."/>
            <person name="Grigoriev I.V."/>
        </authorList>
    </citation>
    <scope>NUCLEOTIDE SEQUENCE [LARGE SCALE GENOMIC DNA]</scope>
    <source>
        <strain evidence="6 7">CCE9901</strain>
    </source>
</reference>
<feature type="domain" description="RING-type" evidence="5">
    <location>
        <begin position="79"/>
        <end position="120"/>
    </location>
</feature>
<dbReference type="Gene3D" id="3.30.40.10">
    <property type="entry name" value="Zinc/RING finger domain, C3HC4 (zinc finger)"/>
    <property type="match status" value="1"/>
</dbReference>
<evidence type="ECO:0000256" key="3">
    <source>
        <dbReference type="ARBA" id="ARBA00022833"/>
    </source>
</evidence>
<dbReference type="AlphaFoldDB" id="A4RZD0"/>
<evidence type="ECO:0000259" key="5">
    <source>
        <dbReference type="PROSITE" id="PS50089"/>
    </source>
</evidence>
<dbReference type="GO" id="GO:0008270">
    <property type="term" value="F:zinc ion binding"/>
    <property type="evidence" value="ECO:0007669"/>
    <property type="project" value="UniProtKB-KW"/>
</dbReference>
<dbReference type="Proteomes" id="UP000001568">
    <property type="component" value="Chromosome 6"/>
</dbReference>
<dbReference type="PROSITE" id="PS50089">
    <property type="entry name" value="ZF_RING_2"/>
    <property type="match status" value="1"/>
</dbReference>
<dbReference type="GO" id="GO:0005634">
    <property type="term" value="C:nucleus"/>
    <property type="evidence" value="ECO:0007669"/>
    <property type="project" value="TreeGrafter"/>
</dbReference>
<dbReference type="GO" id="GO:0006511">
    <property type="term" value="P:ubiquitin-dependent protein catabolic process"/>
    <property type="evidence" value="ECO:0007669"/>
    <property type="project" value="TreeGrafter"/>
</dbReference>
<dbReference type="GeneID" id="5002520"/>
<proteinExistence type="predicted"/>
<dbReference type="SMART" id="SM00184">
    <property type="entry name" value="RING"/>
    <property type="match status" value="1"/>
</dbReference>
<name>A4RZD0_OSTLU</name>
<evidence type="ECO:0000256" key="4">
    <source>
        <dbReference type="PROSITE-ProRule" id="PRU00175"/>
    </source>
</evidence>
<dbReference type="OMA" id="NERAAMP"/>
<dbReference type="InterPro" id="IPR001841">
    <property type="entry name" value="Znf_RING"/>
</dbReference>
<dbReference type="eggNOG" id="KOG0800">
    <property type="taxonomic scope" value="Eukaryota"/>
</dbReference>
<dbReference type="PANTHER" id="PTHR45931:SF3">
    <property type="entry name" value="RING ZINC FINGER-CONTAINING PROTEIN"/>
    <property type="match status" value="1"/>
</dbReference>
<dbReference type="RefSeq" id="XP_001418309.1">
    <property type="nucleotide sequence ID" value="XM_001418272.1"/>
</dbReference>
<keyword evidence="7" id="KW-1185">Reference proteome</keyword>
<dbReference type="InterPro" id="IPR051834">
    <property type="entry name" value="RING_finger_E3_ligase"/>
</dbReference>
<dbReference type="STRING" id="436017.A4RZD0"/>
<dbReference type="GO" id="GO:0061630">
    <property type="term" value="F:ubiquitin protein ligase activity"/>
    <property type="evidence" value="ECO:0007669"/>
    <property type="project" value="TreeGrafter"/>
</dbReference>